<reference evidence="1" key="1">
    <citation type="submission" date="2021-05" db="EMBL/GenBank/DDBJ databases">
        <title>Complete genome sequence of Pseudomonas seleniipraecipitans strain D1-6.</title>
        <authorList>
            <person name="Lafi F."/>
            <person name="Eida A."/>
            <person name="Alam I."/>
            <person name="Hert H."/>
            <person name="Saad M."/>
        </authorList>
    </citation>
    <scope>NUCLEOTIDE SEQUENCE</scope>
    <source>
        <strain evidence="1">D1-6</strain>
    </source>
</reference>
<gene>
    <name evidence="1" type="ORF">D16iCDA_10035</name>
</gene>
<proteinExistence type="predicted"/>
<dbReference type="Proteomes" id="UP000887421">
    <property type="component" value="Chromosome"/>
</dbReference>
<dbReference type="RefSeq" id="WP_070880949.1">
    <property type="nucleotide sequence ID" value="NZ_CP076114.1"/>
</dbReference>
<sequence length="88" mass="10217">MATAENWKTFDQAEWCLDLMISHYATSMNAELQRPEPDQALIAKWQQEQNHLDDERDALRIEDQANSERVINTYGPLAQELYRPANPA</sequence>
<organism evidence="1 2">
    <name type="scientific">Phytopseudomonas seleniipraecipitans</name>
    <dbReference type="NCBI Taxonomy" id="640205"/>
    <lineage>
        <taxon>Bacteria</taxon>
        <taxon>Pseudomonadati</taxon>
        <taxon>Pseudomonadota</taxon>
        <taxon>Gammaproteobacteria</taxon>
        <taxon>Pseudomonadales</taxon>
        <taxon>Pseudomonadaceae</taxon>
        <taxon>Phytopseudomonas</taxon>
    </lineage>
</organism>
<dbReference type="EMBL" id="CP076114">
    <property type="protein sequence ID" value="UUD65958.1"/>
    <property type="molecule type" value="Genomic_DNA"/>
</dbReference>
<keyword evidence="2" id="KW-1185">Reference proteome</keyword>
<evidence type="ECO:0000313" key="1">
    <source>
        <dbReference type="EMBL" id="UUD65958.1"/>
    </source>
</evidence>
<evidence type="ECO:0000313" key="2">
    <source>
        <dbReference type="Proteomes" id="UP000887421"/>
    </source>
</evidence>
<accession>A0ABY5JD20</accession>
<protein>
    <submittedName>
        <fullName evidence="1">Uncharacterized protein</fullName>
    </submittedName>
</protein>
<name>A0ABY5JD20_9GAMM</name>